<organism evidence="1 2">
    <name type="scientific">Gossypium australe</name>
    <dbReference type="NCBI Taxonomy" id="47621"/>
    <lineage>
        <taxon>Eukaryota</taxon>
        <taxon>Viridiplantae</taxon>
        <taxon>Streptophyta</taxon>
        <taxon>Embryophyta</taxon>
        <taxon>Tracheophyta</taxon>
        <taxon>Spermatophyta</taxon>
        <taxon>Magnoliopsida</taxon>
        <taxon>eudicotyledons</taxon>
        <taxon>Gunneridae</taxon>
        <taxon>Pentapetalae</taxon>
        <taxon>rosids</taxon>
        <taxon>malvids</taxon>
        <taxon>Malvales</taxon>
        <taxon>Malvaceae</taxon>
        <taxon>Malvoideae</taxon>
        <taxon>Gossypium</taxon>
    </lineage>
</organism>
<comment type="caution">
    <text evidence="1">The sequence shown here is derived from an EMBL/GenBank/DDBJ whole genome shotgun (WGS) entry which is preliminary data.</text>
</comment>
<evidence type="ECO:0000313" key="1">
    <source>
        <dbReference type="EMBL" id="KAA3477644.1"/>
    </source>
</evidence>
<gene>
    <name evidence="1" type="ORF">EPI10_011521</name>
</gene>
<dbReference type="EMBL" id="SMMG02000004">
    <property type="protein sequence ID" value="KAA3477644.1"/>
    <property type="molecule type" value="Genomic_DNA"/>
</dbReference>
<name>A0A5B6W8N3_9ROSI</name>
<accession>A0A5B6W8N3</accession>
<proteinExistence type="predicted"/>
<evidence type="ECO:0000313" key="2">
    <source>
        <dbReference type="Proteomes" id="UP000325315"/>
    </source>
</evidence>
<dbReference type="AlphaFoldDB" id="A0A5B6W8N3"/>
<dbReference type="OrthoDB" id="550575at2759"/>
<reference evidence="1" key="1">
    <citation type="submission" date="2019-08" db="EMBL/GenBank/DDBJ databases">
        <authorList>
            <person name="Liu F."/>
        </authorList>
    </citation>
    <scope>NUCLEOTIDE SEQUENCE [LARGE SCALE GENOMIC DNA]</scope>
    <source>
        <strain evidence="1">PA1801</strain>
        <tissue evidence="1">Leaf</tissue>
    </source>
</reference>
<dbReference type="Proteomes" id="UP000325315">
    <property type="component" value="Unassembled WGS sequence"/>
</dbReference>
<keyword evidence="2" id="KW-1185">Reference proteome</keyword>
<protein>
    <submittedName>
        <fullName evidence="1">EIN3-binding F-box protein 1-like isoform X1</fullName>
    </submittedName>
</protein>
<sequence>MQTPPYIDFSEQPLQVASSFFLQYLVSIIRDDLLLLFEPENGRRFLHGSISLRWFQSVVLQAFHGLWPWQQYIVCHDNSSLVLLVSSALKLPTVTSQNHQIVGNGNEADIVTLPRDHRIKISYSQQQC</sequence>